<accession>A0ABT2ZKM7</accession>
<dbReference type="RefSeq" id="WP_263738845.1">
    <property type="nucleotide sequence ID" value="NZ_JAOWKZ010000001.1"/>
</dbReference>
<evidence type="ECO:0000313" key="2">
    <source>
        <dbReference type="Proteomes" id="UP001652564"/>
    </source>
</evidence>
<comment type="caution">
    <text evidence="1">The sequence shown here is derived from an EMBL/GenBank/DDBJ whole genome shotgun (WGS) entry which is preliminary data.</text>
</comment>
<name>A0ABT2ZKM7_9RHOB</name>
<proteinExistence type="predicted"/>
<evidence type="ECO:0008006" key="3">
    <source>
        <dbReference type="Google" id="ProtNLM"/>
    </source>
</evidence>
<dbReference type="EMBL" id="JAOWKZ010000001">
    <property type="protein sequence ID" value="MCV2871680.1"/>
    <property type="molecule type" value="Genomic_DNA"/>
</dbReference>
<gene>
    <name evidence="1" type="ORF">OEZ71_05175</name>
</gene>
<keyword evidence="2" id="KW-1185">Reference proteome</keyword>
<organism evidence="1 2">
    <name type="scientific">Albidovulum litorale</name>
    <dbReference type="NCBI Taxonomy" id="2984134"/>
    <lineage>
        <taxon>Bacteria</taxon>
        <taxon>Pseudomonadati</taxon>
        <taxon>Pseudomonadota</taxon>
        <taxon>Alphaproteobacteria</taxon>
        <taxon>Rhodobacterales</taxon>
        <taxon>Paracoccaceae</taxon>
        <taxon>Albidovulum</taxon>
    </lineage>
</organism>
<protein>
    <recommendedName>
        <fullName evidence="3">Transposase</fullName>
    </recommendedName>
</protein>
<dbReference type="Proteomes" id="UP001652564">
    <property type="component" value="Unassembled WGS sequence"/>
</dbReference>
<evidence type="ECO:0000313" key="1">
    <source>
        <dbReference type="EMBL" id="MCV2871680.1"/>
    </source>
</evidence>
<sequence length="56" mass="6503">MKLATAILSRLFRNRTDKQDAFESRLVTMGSEVNRTRRPVTTTRPPLFVRQARQIA</sequence>
<reference evidence="1 2" key="1">
    <citation type="submission" date="2022-10" db="EMBL/GenBank/DDBJ databases">
        <title>Defluviimonas sp. nov., isolated from ocean surface sediments.</title>
        <authorList>
            <person name="He W."/>
            <person name="Wang L."/>
            <person name="Zhang D.-F."/>
        </authorList>
    </citation>
    <scope>NUCLEOTIDE SEQUENCE [LARGE SCALE GENOMIC DNA]</scope>
    <source>
        <strain evidence="1 2">WL0050</strain>
    </source>
</reference>